<sequence length="320" mass="34868">MEEKDMGKYRKNLPQMTGDNLFLSDGGMETALIFLQGIDLAHFASFVLLGNEDGRKSLTRYYEDFLPIARSGGAGFVLDTATWRANPDWGQQLGYDLPALKAVNEAAVELCARLRGKWEMPANPIVINGAIGPRGDGYKAGRMEAAEAEEYHAFQVGVFADTEADMVSATTMNTVNEAIGIARAAKGHDMPCAVSFTVETDGRLADGTSLREAVERTDEGTGGSPVYYMINCAHPTHFEQALKRGEGWIERVYGIRANASAKSHAELDEATELDAGDPLDLARHYRRLTASFPSMRVLGGCCGTDHRHIQQICIQCLEAA</sequence>
<feature type="binding site" evidence="3">
    <location>
        <position position="301"/>
    </location>
    <ligand>
        <name>Zn(2+)</name>
        <dbReference type="ChEBI" id="CHEBI:29105"/>
    </ligand>
</feature>
<name>A0ABQ0GYY0_9HYPH</name>
<feature type="binding site" evidence="3">
    <location>
        <position position="302"/>
    </location>
    <ligand>
        <name>Zn(2+)</name>
        <dbReference type="ChEBI" id="CHEBI:29105"/>
    </ligand>
</feature>
<dbReference type="PANTHER" id="PTHR11103">
    <property type="entry name" value="SLR1189 PROTEIN"/>
    <property type="match status" value="1"/>
</dbReference>
<dbReference type="EMBL" id="BAAFZP010000001">
    <property type="protein sequence ID" value="GAB1581888.1"/>
    <property type="molecule type" value="Genomic_DNA"/>
</dbReference>
<dbReference type="Pfam" id="PF02574">
    <property type="entry name" value="S-methyl_trans"/>
    <property type="match status" value="1"/>
</dbReference>
<comment type="cofactor">
    <cofactor evidence="3">
        <name>Zn(2+)</name>
        <dbReference type="ChEBI" id="CHEBI:29105"/>
    </cofactor>
</comment>
<dbReference type="SUPFAM" id="SSF82282">
    <property type="entry name" value="Homocysteine S-methyltransferase"/>
    <property type="match status" value="1"/>
</dbReference>
<reference evidence="5 6" key="1">
    <citation type="submission" date="2024-10" db="EMBL/GenBank/DDBJ databases">
        <title>Isolation, draft genome sequencing and identification of Phyllobacterium sp. NSA23, isolated from leaf soil.</title>
        <authorList>
            <person name="Akita H."/>
        </authorList>
    </citation>
    <scope>NUCLEOTIDE SEQUENCE [LARGE SCALE GENOMIC DNA]</scope>
    <source>
        <strain evidence="5 6">NSA23</strain>
    </source>
</reference>
<evidence type="ECO:0000313" key="5">
    <source>
        <dbReference type="EMBL" id="GAB1581888.1"/>
    </source>
</evidence>
<keyword evidence="3" id="KW-0479">Metal-binding</keyword>
<evidence type="ECO:0000256" key="3">
    <source>
        <dbReference type="PROSITE-ProRule" id="PRU00333"/>
    </source>
</evidence>
<accession>A0ABQ0GYY0</accession>
<proteinExistence type="predicted"/>
<evidence type="ECO:0000256" key="1">
    <source>
        <dbReference type="ARBA" id="ARBA00022603"/>
    </source>
</evidence>
<keyword evidence="1 3" id="KW-0489">Methyltransferase</keyword>
<protein>
    <submittedName>
        <fullName evidence="5">Homocysteine S-methyltransferase family protein</fullName>
    </submittedName>
</protein>
<keyword evidence="6" id="KW-1185">Reference proteome</keyword>
<dbReference type="Gene3D" id="3.20.20.330">
    <property type="entry name" value="Homocysteine-binding-like domain"/>
    <property type="match status" value="1"/>
</dbReference>
<keyword evidence="2 3" id="KW-0808">Transferase</keyword>
<dbReference type="Proteomes" id="UP001628091">
    <property type="component" value="Unassembled WGS sequence"/>
</dbReference>
<dbReference type="InterPro" id="IPR003726">
    <property type="entry name" value="HCY_dom"/>
</dbReference>
<evidence type="ECO:0000256" key="2">
    <source>
        <dbReference type="ARBA" id="ARBA00022679"/>
    </source>
</evidence>
<organism evidence="5 6">
    <name type="scientific">Phyllobacterium phragmitis</name>
    <dbReference type="NCBI Taxonomy" id="2670329"/>
    <lineage>
        <taxon>Bacteria</taxon>
        <taxon>Pseudomonadati</taxon>
        <taxon>Pseudomonadota</taxon>
        <taxon>Alphaproteobacteria</taxon>
        <taxon>Hyphomicrobiales</taxon>
        <taxon>Phyllobacteriaceae</taxon>
        <taxon>Phyllobacterium</taxon>
    </lineage>
</organism>
<keyword evidence="3" id="KW-0862">Zinc</keyword>
<evidence type="ECO:0000259" key="4">
    <source>
        <dbReference type="PROSITE" id="PS50970"/>
    </source>
</evidence>
<feature type="domain" description="Hcy-binding" evidence="4">
    <location>
        <begin position="10"/>
        <end position="316"/>
    </location>
</feature>
<feature type="binding site" evidence="3">
    <location>
        <position position="232"/>
    </location>
    <ligand>
        <name>Zn(2+)</name>
        <dbReference type="ChEBI" id="CHEBI:29105"/>
    </ligand>
</feature>
<dbReference type="PANTHER" id="PTHR11103:SF18">
    <property type="entry name" value="SLR1189 PROTEIN"/>
    <property type="match status" value="1"/>
</dbReference>
<gene>
    <name evidence="5" type="ORF">PPNSA23_18310</name>
</gene>
<evidence type="ECO:0000313" key="6">
    <source>
        <dbReference type="Proteomes" id="UP001628091"/>
    </source>
</evidence>
<dbReference type="PROSITE" id="PS50970">
    <property type="entry name" value="HCY"/>
    <property type="match status" value="1"/>
</dbReference>
<comment type="caution">
    <text evidence="5">The sequence shown here is derived from an EMBL/GenBank/DDBJ whole genome shotgun (WGS) entry which is preliminary data.</text>
</comment>
<dbReference type="InterPro" id="IPR036589">
    <property type="entry name" value="HCY_dom_sf"/>
</dbReference>